<dbReference type="EMBL" id="JAGSYN010000100">
    <property type="protein sequence ID" value="KAG7664263.1"/>
    <property type="molecule type" value="Genomic_DNA"/>
</dbReference>
<dbReference type="InterPro" id="IPR057991">
    <property type="entry name" value="TPR_TAF2_C"/>
</dbReference>
<evidence type="ECO:0000313" key="12">
    <source>
        <dbReference type="EMBL" id="KAG7664263.1"/>
    </source>
</evidence>
<dbReference type="FunFam" id="1.10.390.10:FF:000011">
    <property type="entry name" value="Transcription initiation factor TFIID subunit"/>
    <property type="match status" value="1"/>
</dbReference>
<dbReference type="InterPro" id="IPR037813">
    <property type="entry name" value="TAF2"/>
</dbReference>
<dbReference type="GO" id="GO:0016251">
    <property type="term" value="F:RNA polymerase II general transcription initiation factor activity"/>
    <property type="evidence" value="ECO:0007669"/>
    <property type="project" value="TreeGrafter"/>
</dbReference>
<dbReference type="GO" id="GO:0003682">
    <property type="term" value="F:chromatin binding"/>
    <property type="evidence" value="ECO:0007669"/>
    <property type="project" value="TreeGrafter"/>
</dbReference>
<comment type="function">
    <text evidence="7">Functions as a component of the DNA-binding general transcription factor complex TFIID. Binding of TFIID to a promoter (with or without TATA element) is the initial step in pre-initiation complex (PIC) formation. TFIID plays a key role in the regulation of gene expression by RNA polymerase II through different activities such as transcription activator interaction, core promoter recognition and selectivity, TFIIA and TFIIB interaction, chromatin modification (histone acetylation by TAF1), facilitation of DNA opening and initiation of transcription.</text>
</comment>
<evidence type="ECO:0000256" key="2">
    <source>
        <dbReference type="ARBA" id="ARBA00010937"/>
    </source>
</evidence>
<feature type="region of interest" description="Disordered" evidence="9">
    <location>
        <begin position="1465"/>
        <end position="1627"/>
    </location>
</feature>
<accession>A0A8J5UJ63</accession>
<evidence type="ECO:0000256" key="4">
    <source>
        <dbReference type="ARBA" id="ARBA00023015"/>
    </source>
</evidence>
<feature type="compositionally biased region" description="Acidic residues" evidence="9">
    <location>
        <begin position="405"/>
        <end position="416"/>
    </location>
</feature>
<dbReference type="GO" id="GO:0000976">
    <property type="term" value="F:transcription cis-regulatory region binding"/>
    <property type="evidence" value="ECO:0007669"/>
    <property type="project" value="TreeGrafter"/>
</dbReference>
<feature type="compositionally biased region" description="Basic and acidic residues" evidence="9">
    <location>
        <begin position="1483"/>
        <end position="1509"/>
    </location>
</feature>
<protein>
    <recommendedName>
        <fullName evidence="3">Transcription initiation factor TFIID subunit 2</fullName>
    </recommendedName>
    <alternativeName>
        <fullName evidence="8">TBP-associated factor 2</fullName>
    </alternativeName>
</protein>
<dbReference type="Pfam" id="PF25316">
    <property type="entry name" value="TAF2_3rd"/>
    <property type="match status" value="1"/>
</dbReference>
<comment type="similarity">
    <text evidence="2">Belongs to the TAF2 family.</text>
</comment>
<evidence type="ECO:0000259" key="11">
    <source>
        <dbReference type="Pfam" id="PF25577"/>
    </source>
</evidence>
<feature type="domain" description="Transcription initiation factor TFIID subunit 2 TPR repeats" evidence="11">
    <location>
        <begin position="847"/>
        <end position="1136"/>
    </location>
</feature>
<dbReference type="PANTHER" id="PTHR15137:SF9">
    <property type="entry name" value="TRANSCRIPTION INITIATION FACTOR TFIID SUBUNIT 2"/>
    <property type="match status" value="1"/>
</dbReference>
<evidence type="ECO:0000256" key="6">
    <source>
        <dbReference type="ARBA" id="ARBA00023242"/>
    </source>
</evidence>
<keyword evidence="4" id="KW-0805">Transcription regulation</keyword>
<dbReference type="Pfam" id="PF25577">
    <property type="entry name" value="TPR_TAF2_C"/>
    <property type="match status" value="1"/>
</dbReference>
<reference evidence="12 13" key="1">
    <citation type="journal article" date="2021" name="DNA Res.">
        <title>Genome analysis of Candida subhashii reveals its hybrid nature and dual mitochondrial genome conformations.</title>
        <authorList>
            <person name="Mixao V."/>
            <person name="Hegedusova E."/>
            <person name="Saus E."/>
            <person name="Pryszcz L.P."/>
            <person name="Cillingova A."/>
            <person name="Nosek J."/>
            <person name="Gabaldon T."/>
        </authorList>
    </citation>
    <scope>NUCLEOTIDE SEQUENCE [LARGE SCALE GENOMIC DNA]</scope>
    <source>
        <strain evidence="12 13">CBS 10753</strain>
    </source>
</reference>
<dbReference type="GO" id="GO:0006367">
    <property type="term" value="P:transcription initiation at RNA polymerase II promoter"/>
    <property type="evidence" value="ECO:0007669"/>
    <property type="project" value="TreeGrafter"/>
</dbReference>
<feature type="compositionally biased region" description="Low complexity" evidence="9">
    <location>
        <begin position="1294"/>
        <end position="1313"/>
    </location>
</feature>
<dbReference type="PANTHER" id="PTHR15137">
    <property type="entry name" value="TRANSCRIPTION INITIATION FACTOR TFIID"/>
    <property type="match status" value="1"/>
</dbReference>
<evidence type="ECO:0000259" key="10">
    <source>
        <dbReference type="Pfam" id="PF25316"/>
    </source>
</evidence>
<evidence type="ECO:0000256" key="8">
    <source>
        <dbReference type="ARBA" id="ARBA00076306"/>
    </source>
</evidence>
<evidence type="ECO:0000256" key="9">
    <source>
        <dbReference type="SAM" id="MobiDB-lite"/>
    </source>
</evidence>
<feature type="region of interest" description="Disordered" evidence="9">
    <location>
        <begin position="312"/>
        <end position="334"/>
    </location>
</feature>
<comment type="subcellular location">
    <subcellularLocation>
        <location evidence="1">Nucleus</location>
    </subcellularLocation>
</comment>
<dbReference type="InterPro" id="IPR057345">
    <property type="entry name" value="Ig-like_TAF2"/>
</dbReference>
<dbReference type="OrthoDB" id="308861at2759"/>
<gene>
    <name evidence="12" type="ORF">J8A68_002178</name>
</gene>
<organism evidence="12 13">
    <name type="scientific">[Candida] subhashii</name>
    <dbReference type="NCBI Taxonomy" id="561895"/>
    <lineage>
        <taxon>Eukaryota</taxon>
        <taxon>Fungi</taxon>
        <taxon>Dikarya</taxon>
        <taxon>Ascomycota</taxon>
        <taxon>Saccharomycotina</taxon>
        <taxon>Pichiomycetes</taxon>
        <taxon>Debaryomycetaceae</taxon>
        <taxon>Spathaspora</taxon>
    </lineage>
</organism>
<proteinExistence type="inferred from homology"/>
<comment type="caution">
    <text evidence="12">The sequence shown here is derived from an EMBL/GenBank/DDBJ whole genome shotgun (WGS) entry which is preliminary data.</text>
</comment>
<evidence type="ECO:0000256" key="7">
    <source>
        <dbReference type="ARBA" id="ARBA00025346"/>
    </source>
</evidence>
<keyword evidence="5" id="KW-0804">Transcription</keyword>
<feature type="compositionally biased region" description="Polar residues" evidence="9">
    <location>
        <begin position="1543"/>
        <end position="1556"/>
    </location>
</feature>
<feature type="domain" description="Transcription initiation factor TFIID subunit 2 Ig-like" evidence="10">
    <location>
        <begin position="664"/>
        <end position="845"/>
    </location>
</feature>
<dbReference type="GeneID" id="73468979"/>
<dbReference type="CDD" id="cd09839">
    <property type="entry name" value="M1_like_TAF2"/>
    <property type="match status" value="1"/>
</dbReference>
<feature type="compositionally biased region" description="Basic and acidic residues" evidence="9">
    <location>
        <begin position="1517"/>
        <end position="1539"/>
    </location>
</feature>
<feature type="compositionally biased region" description="Acidic residues" evidence="9">
    <location>
        <begin position="320"/>
        <end position="334"/>
    </location>
</feature>
<evidence type="ECO:0000256" key="5">
    <source>
        <dbReference type="ARBA" id="ARBA00023163"/>
    </source>
</evidence>
<keyword evidence="6" id="KW-0539">Nucleus</keyword>
<evidence type="ECO:0000256" key="3">
    <source>
        <dbReference type="ARBA" id="ARBA00017363"/>
    </source>
</evidence>
<feature type="region of interest" description="Disordered" evidence="9">
    <location>
        <begin position="1292"/>
        <end position="1338"/>
    </location>
</feature>
<dbReference type="RefSeq" id="XP_049264495.1">
    <property type="nucleotide sequence ID" value="XM_049405901.1"/>
</dbReference>
<dbReference type="GO" id="GO:0005669">
    <property type="term" value="C:transcription factor TFIID complex"/>
    <property type="evidence" value="ECO:0007669"/>
    <property type="project" value="InterPro"/>
</dbReference>
<keyword evidence="13" id="KW-1185">Reference proteome</keyword>
<dbReference type="Proteomes" id="UP000694255">
    <property type="component" value="Unassembled WGS sequence"/>
</dbReference>
<sequence>MPSMSSTSTHMENLLASNSGTPRFFQQQTPRSIRGVVGGGTSSKGKLQNLSNQLLKVGHQRVNIDVDLSTNSIEGFTELMVIPTSNTLRTIKLDCREMEIKDVFINGIKNVNYVYKDMLYINDEDHFQQKYNIFDLYSDTFNIHQHHYLRSKLDYIFGSMNYDNNLHDTINGGDSQELHIILPENMKFELTDISAIQTPTGSHPGTMTPSHLRSKATVSDMYTPIQLKIIYSLKNPNNGVNFITNNDIDRKSWHAYTRNSDYNVSTSSWVPCIDNLWDRNTWSLEVNIPRTVRDIGNPRIIGSKEAIRFARNKNKRHQDDIDEEDGGASGGGDDDDIDNYDLVVCSGDFNNVKETPHPIDLSKKVVSWSVFNPVCAHHVGWALGCFSSFTLSDSIEGQGTKSDQDDASGEPNEYEEKESTYSPVTVYALPHHIELARNTCIMANKAIDYFSKEFGSFPFSSFCIVFVKFSPLQSNGFAGLSILSTDLLYPPDIIEPMFTSTEVLLTSIATQWSGINIAPQTFNDMWCTIGISHFMANSYIKKLMGTNEYRYKIKRAIDELVIQDTDSNGKKPLGIQFYRFPISETDLDFVKLKSPIVLYILDNRMTKTDKSFGLSRVLPKLFLQAMSGELPNGTISTSHFQYVCEKVNRNKLDNFFKQWVYATGTPTLRINQKFNKKKTMIEMNIRQTQYHAKRTAAPATTTNPRSFIDEAVSYLDDDPNFPIQPVFMGPLTIRVHEADGTPYEHIVDLKESSTRIDVQYNSKFRKKKKDELAAAAANPDPITPNPSSFVYRLGDVLSSESEMSDWGLVNFEKPDDEISMYHDPYEWIRADVDFEWIARIDVQMPEYMYASQLQFDRDLEAQLDAVRYFGELEKPGLVHATVLIRTVMDERYFYGVRLAAAEALARFSNDGNGFLGVGYLVRAYKELYCFPGSSIPKSNDFSDFRKYFLQIGIPQILSTVRNQDGEVPFVIKELLLNLVKFNDNTNNSFQDSIYISKLLESLTTTAITTSVHSREKTSASVFANNVVTEINRLHKLDRWTPSYQNIIEIACIKQKIRMALAGTIDLSFEDLVYLTQDKYPMEARVEAFRGILQLGGLRNASILRFFLHVVLLNFARPLYRIKLIQVLIDSICYAAMDGGRSKLDDPEFKTLDKLPKERGVGGGAGGGGVAEMIIIEEGPRSEMDSRRDIYARATIKGAIELLRRDYSIGKGLKSTMWELLHSSLLSLHEKRNLFMIRQILYCEIDSFLVSIPVPSLPVAEFKKKIVAKNLGGGVVMLKREGRFRIQLPTRKSISSATTTAGAPSTAAPGQPGSRRGSKTKMGEHPPIEQIVDVGGGSGPQKLKLSISLKSTVSPDKEKQKEVRRSSISKKMKIHEPKVFINKGFVTFKIPKHKLARISHSRPPSRIVNHHVAVRGSLVTLRFGKEAMNKVSRLMAPPVVHRYVKISTKLKTIEISTEPFKPVVQKEPMQPKVETPSISQPIEEEIKKENVIPKATEPEKLPIIEEKRAASEIPPPKSNEHKDITSQRAKSESPKSKQEEVNVSEKSNLFERSTSLPSVPPSAPKSRASSTEPLVDSKKSTPFSRGASPFTISPSPHTKKKKTKIYIHGSGGSSDSKRSRNGTSSPEN</sequence>
<evidence type="ECO:0000256" key="1">
    <source>
        <dbReference type="ARBA" id="ARBA00004123"/>
    </source>
</evidence>
<feature type="region of interest" description="Disordered" evidence="9">
    <location>
        <begin position="397"/>
        <end position="420"/>
    </location>
</feature>
<name>A0A8J5UJ63_9ASCO</name>
<evidence type="ECO:0000313" key="13">
    <source>
        <dbReference type="Proteomes" id="UP000694255"/>
    </source>
</evidence>